<proteinExistence type="inferred from homology"/>
<keyword evidence="13" id="KW-1185">Reference proteome</keyword>
<dbReference type="Pfam" id="PF17961">
    <property type="entry name" value="Big_8"/>
    <property type="match status" value="1"/>
</dbReference>
<evidence type="ECO:0000256" key="5">
    <source>
        <dbReference type="ARBA" id="ARBA00022729"/>
    </source>
</evidence>
<feature type="compositionally biased region" description="Low complexity" evidence="7">
    <location>
        <begin position="610"/>
        <end position="629"/>
    </location>
</feature>
<feature type="domain" description="SpaA-like prealbumin fold" evidence="10">
    <location>
        <begin position="298"/>
        <end position="376"/>
    </location>
</feature>
<dbReference type="PANTHER" id="PTHR36108">
    <property type="entry name" value="COLOSSIN-B-RELATED"/>
    <property type="match status" value="1"/>
</dbReference>
<organism evidence="12 13">
    <name type="scientific">Lactiplantibacillus modestisalitolerans</name>
    <dbReference type="NCBI Taxonomy" id="1457219"/>
    <lineage>
        <taxon>Bacteria</taxon>
        <taxon>Bacillati</taxon>
        <taxon>Bacillota</taxon>
        <taxon>Bacilli</taxon>
        <taxon>Lactobacillales</taxon>
        <taxon>Lactobacillaceae</taxon>
        <taxon>Lactiplantibacillus</taxon>
    </lineage>
</organism>
<keyword evidence="8" id="KW-0472">Membrane</keyword>
<feature type="transmembrane region" description="Helical" evidence="8">
    <location>
        <begin position="672"/>
        <end position="692"/>
    </location>
</feature>
<dbReference type="InterPro" id="IPR008966">
    <property type="entry name" value="Adhesion_dom_sf"/>
</dbReference>
<evidence type="ECO:0000259" key="10">
    <source>
        <dbReference type="Pfam" id="PF17802"/>
    </source>
</evidence>
<feature type="region of interest" description="Disordered" evidence="7">
    <location>
        <begin position="487"/>
        <end position="654"/>
    </location>
</feature>
<accession>A0ABV5WVW8</accession>
<dbReference type="InterPro" id="IPR011252">
    <property type="entry name" value="Fibrogen-bd_dom1"/>
</dbReference>
<dbReference type="InterPro" id="IPR041171">
    <property type="entry name" value="SDR_Ig"/>
</dbReference>
<dbReference type="PANTHER" id="PTHR36108:SF13">
    <property type="entry name" value="COLOSSIN-B-RELATED"/>
    <property type="match status" value="1"/>
</dbReference>
<dbReference type="SUPFAM" id="SSF49401">
    <property type="entry name" value="Bacterial adhesins"/>
    <property type="match status" value="2"/>
</dbReference>
<evidence type="ECO:0000259" key="9">
    <source>
        <dbReference type="Pfam" id="PF05737"/>
    </source>
</evidence>
<dbReference type="Pfam" id="PF17802">
    <property type="entry name" value="SpaA"/>
    <property type="match status" value="2"/>
</dbReference>
<keyword evidence="3" id="KW-0134">Cell wall</keyword>
<dbReference type="SUPFAM" id="SSF49478">
    <property type="entry name" value="Cna protein B-type domain"/>
    <property type="match status" value="2"/>
</dbReference>
<dbReference type="InterPro" id="IPR008456">
    <property type="entry name" value="Collagen-bd_dom"/>
</dbReference>
<sequence>MRAKLFTALLGLLTVIATVFALGSVARADEIPALGLTGSDATVTDRYGHVITDTNTLSKWEDYTVQYNWSIRDGQPIADGDTTTVTLPNGAVAPVNLSFPLKDNNGRVVGTFAIQAGQTTGTITFNDALSQTGTNRTGTLQFFAKGTVDNDVHFDWSINKIGWIGDYDANGLPSTLAWNVAFNPTGQNLGTVTVTDTLGPNQTFIPGSVVAQTGSYNDVGNFIQSGTTTPTVAVNGNQITFTFHDITTAVNMVYNVQLANVTENSNNWTNSASMNGVTISSNVSYGGDGTGNGEDHLGSIMLLKEDADTKAPLSGAEYELQDSAGNVIQSGLTTNANGELIISNLRLGNYQLVETKAPTGYQLDSTPIPFTIDLNTARELTDLTQSNQKLPVAPTTGEVVLTKTAFDTQEPLAGAVYQLTDGTGQVLKTGLTTDQTGQLSVAGLAPGDYQFVETQAPTGYQLNATPIKFTITSGQTAPVKVSATNQPIEAAPGEPGNPGTTEPENPGTTEPENPGTTEPENPGTTEPENPGTTEPENPGTTEPENPGTSQPGTTEPGTTAPGTSTPGTTGPAQPGTGEPDLGQPETPAPATPAPAKPQPAPSQPAPTTPTVPGVTAPATGASQAGSTATIGQTGQASSNGSAATVNGQRPANAITPAVNQLPQTGERRSQPLAVVVGLALLLMLIGFSVYTVRRQG</sequence>
<evidence type="ECO:0000256" key="8">
    <source>
        <dbReference type="SAM" id="Phobius"/>
    </source>
</evidence>
<keyword evidence="4" id="KW-0964">Secreted</keyword>
<protein>
    <submittedName>
        <fullName evidence="12">SpaA isopeptide-forming pilin-related protein</fullName>
    </submittedName>
</protein>
<feature type="domain" description="SpaA-like prealbumin fold" evidence="10">
    <location>
        <begin position="397"/>
        <end position="485"/>
    </location>
</feature>
<comment type="subcellular location">
    <subcellularLocation>
        <location evidence="1">Secreted</location>
        <location evidence="1">Cell wall</location>
        <topology evidence="1">Peptidoglycan-anchor</topology>
    </subcellularLocation>
</comment>
<evidence type="ECO:0000313" key="12">
    <source>
        <dbReference type="EMBL" id="MFB9770299.1"/>
    </source>
</evidence>
<feature type="domain" description="Collagen binding" evidence="9">
    <location>
        <begin position="165"/>
        <end position="282"/>
    </location>
</feature>
<dbReference type="RefSeq" id="WP_137642749.1">
    <property type="nucleotide sequence ID" value="NZ_BJEA01000010.1"/>
</dbReference>
<comment type="caution">
    <text evidence="12">The sequence shown here is derived from an EMBL/GenBank/DDBJ whole genome shotgun (WGS) entry which is preliminary data.</text>
</comment>
<evidence type="ECO:0000256" key="4">
    <source>
        <dbReference type="ARBA" id="ARBA00022525"/>
    </source>
</evidence>
<evidence type="ECO:0000256" key="3">
    <source>
        <dbReference type="ARBA" id="ARBA00022512"/>
    </source>
</evidence>
<dbReference type="Pfam" id="PF05737">
    <property type="entry name" value="Collagen_bind"/>
    <property type="match status" value="1"/>
</dbReference>
<name>A0ABV5WVW8_9LACO</name>
<feature type="compositionally biased region" description="Pro residues" evidence="7">
    <location>
        <begin position="586"/>
        <end position="609"/>
    </location>
</feature>
<evidence type="ECO:0000259" key="11">
    <source>
        <dbReference type="Pfam" id="PF17961"/>
    </source>
</evidence>
<feature type="compositionally biased region" description="Polar residues" evidence="7">
    <location>
        <begin position="630"/>
        <end position="649"/>
    </location>
</feature>
<dbReference type="Gene3D" id="2.60.40.740">
    <property type="match status" value="1"/>
</dbReference>
<dbReference type="InterPro" id="IPR041033">
    <property type="entry name" value="SpaA_PFL_dom_1"/>
</dbReference>
<keyword evidence="8" id="KW-0812">Transmembrane</keyword>
<dbReference type="NCBIfam" id="TIGR01167">
    <property type="entry name" value="LPXTG_anchor"/>
    <property type="match status" value="1"/>
</dbReference>
<feature type="compositionally biased region" description="Low complexity" evidence="7">
    <location>
        <begin position="492"/>
        <end position="585"/>
    </location>
</feature>
<reference evidence="12 13" key="1">
    <citation type="submission" date="2024-09" db="EMBL/GenBank/DDBJ databases">
        <authorList>
            <person name="Sun Q."/>
            <person name="Mori K."/>
        </authorList>
    </citation>
    <scope>NUCLEOTIDE SEQUENCE [LARGE SCALE GENOMIC DNA]</scope>
    <source>
        <strain evidence="12 13">TBRC 4576</strain>
    </source>
</reference>
<evidence type="ECO:0000256" key="2">
    <source>
        <dbReference type="ARBA" id="ARBA00007257"/>
    </source>
</evidence>
<dbReference type="EMBL" id="JBHLZY010000025">
    <property type="protein sequence ID" value="MFB9770299.1"/>
    <property type="molecule type" value="Genomic_DNA"/>
</dbReference>
<dbReference type="Proteomes" id="UP001589691">
    <property type="component" value="Unassembled WGS sequence"/>
</dbReference>
<evidence type="ECO:0000256" key="1">
    <source>
        <dbReference type="ARBA" id="ARBA00004168"/>
    </source>
</evidence>
<keyword evidence="8" id="KW-1133">Transmembrane helix</keyword>
<evidence type="ECO:0000313" key="13">
    <source>
        <dbReference type="Proteomes" id="UP001589691"/>
    </source>
</evidence>
<keyword evidence="5" id="KW-0732">Signal</keyword>
<gene>
    <name evidence="12" type="ORF">ACFFLI_10540</name>
</gene>
<evidence type="ECO:0000256" key="6">
    <source>
        <dbReference type="ARBA" id="ARBA00023088"/>
    </source>
</evidence>
<dbReference type="InterPro" id="IPR013783">
    <property type="entry name" value="Ig-like_fold"/>
</dbReference>
<dbReference type="Gene3D" id="2.60.40.1280">
    <property type="match status" value="1"/>
</dbReference>
<evidence type="ECO:0000256" key="7">
    <source>
        <dbReference type="SAM" id="MobiDB-lite"/>
    </source>
</evidence>
<keyword evidence="6" id="KW-0572">Peptidoglycan-anchor</keyword>
<dbReference type="Gene3D" id="2.60.40.10">
    <property type="entry name" value="Immunoglobulins"/>
    <property type="match status" value="2"/>
</dbReference>
<comment type="similarity">
    <text evidence="2">Belongs to the serine-aspartate repeat-containing protein (SDr) family.</text>
</comment>
<feature type="domain" description="SDR-like Ig" evidence="11">
    <location>
        <begin position="58"/>
        <end position="144"/>
    </location>
</feature>